<evidence type="ECO:0000313" key="10">
    <source>
        <dbReference type="EMBL" id="QOS39700.1"/>
    </source>
</evidence>
<dbReference type="PANTHER" id="PTHR11601:SF34">
    <property type="entry name" value="CYSTEINE DESULFURASE"/>
    <property type="match status" value="1"/>
</dbReference>
<dbReference type="Gene3D" id="3.90.1150.10">
    <property type="entry name" value="Aspartate Aminotransferase, domain 1"/>
    <property type="match status" value="1"/>
</dbReference>
<keyword evidence="4" id="KW-0479">Metal-binding</keyword>
<evidence type="ECO:0000256" key="3">
    <source>
        <dbReference type="ARBA" id="ARBA00022679"/>
    </source>
</evidence>
<dbReference type="Gene3D" id="3.40.640.10">
    <property type="entry name" value="Type I PLP-dependent aspartate aminotransferase-like (Major domain)"/>
    <property type="match status" value="1"/>
</dbReference>
<keyword evidence="10" id="KW-0032">Aminotransferase</keyword>
<dbReference type="SUPFAM" id="SSF53383">
    <property type="entry name" value="PLP-dependent transferases"/>
    <property type="match status" value="1"/>
</dbReference>
<evidence type="ECO:0000256" key="8">
    <source>
        <dbReference type="ARBA" id="ARBA00050776"/>
    </source>
</evidence>
<dbReference type="GO" id="GO:0051536">
    <property type="term" value="F:iron-sulfur cluster binding"/>
    <property type="evidence" value="ECO:0007669"/>
    <property type="project" value="UniProtKB-KW"/>
</dbReference>
<sequence>MLFLSSTYLNMIQYRPMIYLDYAANYPVKKEVLETLCQTEMNYRGNANSLHEEGRQSFLFYEECNHRILSLLHLDPSVYEVIYTSSATESNNTVLKGLFQSYSGFSNLILSSEFEHSSINGTLAYLKDLGAQVELVSTNKDGKLNLEDLSEKIKRHPLVTCLSLVEGEVGTIQDYQEVCHLLHERKAGYLLLDATQAVGKIPLDFTDVDFITFTPHKFGGLTGTGVLIKKKEIVLTPLIHGGKSLSLYRSGSPAIGLIASTAKALELAISHQEDNFKKVKELSSYLVEKLKENPHIQMNSFLENPYIVNISFKGSKASQVVSYLNEKGICVSQKSACSVLVTPSKVINAIYHDKQRASSSFRISLSELVKKEELDLLIQALGEYQNGR</sequence>
<reference evidence="10 11" key="1">
    <citation type="submission" date="2018-08" db="EMBL/GenBank/DDBJ databases">
        <title>The first complete genome of Treponema rectale (CHPAT), a commensal spirochete of the bovine rectum.</title>
        <authorList>
            <person name="Staton G.J."/>
            <person name="Clegg S.R."/>
            <person name="Carter S.D."/>
            <person name="Radford A.D."/>
            <person name="Darby A."/>
            <person name="Hall N."/>
            <person name="Birtles R.J."/>
            <person name="Evans N.J."/>
        </authorList>
    </citation>
    <scope>NUCLEOTIDE SEQUENCE [LARGE SCALE GENOMIC DNA]</scope>
    <source>
        <strain evidence="10 11">CHPA</strain>
    </source>
</reference>
<keyword evidence="6" id="KW-0408">Iron</keyword>
<evidence type="ECO:0000259" key="9">
    <source>
        <dbReference type="Pfam" id="PF00266"/>
    </source>
</evidence>
<dbReference type="InterPro" id="IPR015421">
    <property type="entry name" value="PyrdxlP-dep_Trfase_major"/>
</dbReference>
<evidence type="ECO:0000256" key="2">
    <source>
        <dbReference type="ARBA" id="ARBA00006490"/>
    </source>
</evidence>
<comment type="similarity">
    <text evidence="2">Belongs to the class-V pyridoxal-phosphate-dependent aminotransferase family. NifS/IscS subfamily.</text>
</comment>
<keyword evidence="5" id="KW-0663">Pyridoxal phosphate</keyword>
<dbReference type="GO" id="GO:0031071">
    <property type="term" value="F:cysteine desulfurase activity"/>
    <property type="evidence" value="ECO:0007669"/>
    <property type="project" value="UniProtKB-EC"/>
</dbReference>
<name>A0A7M1XKJ0_9SPIR</name>
<dbReference type="GO" id="GO:0008483">
    <property type="term" value="F:transaminase activity"/>
    <property type="evidence" value="ECO:0007669"/>
    <property type="project" value="UniProtKB-KW"/>
</dbReference>
<dbReference type="PIRSF" id="PIRSF005572">
    <property type="entry name" value="NifS"/>
    <property type="match status" value="1"/>
</dbReference>
<protein>
    <submittedName>
        <fullName evidence="10">Aminotransferase class V-fold PLP-dependent enzyme</fullName>
    </submittedName>
</protein>
<gene>
    <name evidence="10" type="ORF">DYE49_04170</name>
</gene>
<dbReference type="InterPro" id="IPR000192">
    <property type="entry name" value="Aminotrans_V_dom"/>
</dbReference>
<evidence type="ECO:0000313" key="11">
    <source>
        <dbReference type="Proteomes" id="UP000593591"/>
    </source>
</evidence>
<comment type="cofactor">
    <cofactor evidence="1">
        <name>pyridoxal 5'-phosphate</name>
        <dbReference type="ChEBI" id="CHEBI:597326"/>
    </cofactor>
</comment>
<comment type="catalytic activity">
    <reaction evidence="8">
        <text>(sulfur carrier)-H + L-cysteine = (sulfur carrier)-SH + L-alanine</text>
        <dbReference type="Rhea" id="RHEA:43892"/>
        <dbReference type="Rhea" id="RHEA-COMP:14737"/>
        <dbReference type="Rhea" id="RHEA-COMP:14739"/>
        <dbReference type="ChEBI" id="CHEBI:29917"/>
        <dbReference type="ChEBI" id="CHEBI:35235"/>
        <dbReference type="ChEBI" id="CHEBI:57972"/>
        <dbReference type="ChEBI" id="CHEBI:64428"/>
        <dbReference type="EC" id="2.8.1.7"/>
    </reaction>
</comment>
<evidence type="ECO:0000256" key="5">
    <source>
        <dbReference type="ARBA" id="ARBA00022898"/>
    </source>
</evidence>
<dbReference type="Proteomes" id="UP000593591">
    <property type="component" value="Chromosome"/>
</dbReference>
<dbReference type="InterPro" id="IPR015422">
    <property type="entry name" value="PyrdxlP-dep_Trfase_small"/>
</dbReference>
<dbReference type="InterPro" id="IPR016454">
    <property type="entry name" value="Cysteine_dSase"/>
</dbReference>
<keyword evidence="7" id="KW-0411">Iron-sulfur</keyword>
<dbReference type="GO" id="GO:0046872">
    <property type="term" value="F:metal ion binding"/>
    <property type="evidence" value="ECO:0007669"/>
    <property type="project" value="UniProtKB-KW"/>
</dbReference>
<dbReference type="PANTHER" id="PTHR11601">
    <property type="entry name" value="CYSTEINE DESULFURYLASE FAMILY MEMBER"/>
    <property type="match status" value="1"/>
</dbReference>
<dbReference type="KEGG" id="trc:DYE49_04170"/>
<dbReference type="InterPro" id="IPR015424">
    <property type="entry name" value="PyrdxlP-dep_Trfase"/>
</dbReference>
<feature type="domain" description="Aminotransferase class V" evidence="9">
    <location>
        <begin position="18"/>
        <end position="377"/>
    </location>
</feature>
<evidence type="ECO:0000256" key="7">
    <source>
        <dbReference type="ARBA" id="ARBA00023014"/>
    </source>
</evidence>
<evidence type="ECO:0000256" key="4">
    <source>
        <dbReference type="ARBA" id="ARBA00022723"/>
    </source>
</evidence>
<evidence type="ECO:0000256" key="6">
    <source>
        <dbReference type="ARBA" id="ARBA00023004"/>
    </source>
</evidence>
<dbReference type="EMBL" id="CP031517">
    <property type="protein sequence ID" value="QOS39700.1"/>
    <property type="molecule type" value="Genomic_DNA"/>
</dbReference>
<evidence type="ECO:0000256" key="1">
    <source>
        <dbReference type="ARBA" id="ARBA00001933"/>
    </source>
</evidence>
<proteinExistence type="inferred from homology"/>
<dbReference type="Pfam" id="PF00266">
    <property type="entry name" value="Aminotran_5"/>
    <property type="match status" value="1"/>
</dbReference>
<dbReference type="AlphaFoldDB" id="A0A7M1XKJ0"/>
<accession>A0A7M1XKJ0</accession>
<keyword evidence="3 10" id="KW-0808">Transferase</keyword>
<organism evidence="10 11">
    <name type="scientific">Treponema rectale</name>
    <dbReference type="NCBI Taxonomy" id="744512"/>
    <lineage>
        <taxon>Bacteria</taxon>
        <taxon>Pseudomonadati</taxon>
        <taxon>Spirochaetota</taxon>
        <taxon>Spirochaetia</taxon>
        <taxon>Spirochaetales</taxon>
        <taxon>Treponemataceae</taxon>
        <taxon>Treponema</taxon>
    </lineage>
</organism>